<keyword evidence="5" id="KW-0175">Coiled coil</keyword>
<feature type="repeat" description="TPR" evidence="4">
    <location>
        <begin position="764"/>
        <end position="797"/>
    </location>
</feature>
<dbReference type="Gene3D" id="1.25.40.10">
    <property type="entry name" value="Tetratricopeptide repeat domain"/>
    <property type="match status" value="7"/>
</dbReference>
<keyword evidence="7" id="KW-1185">Reference proteome</keyword>
<dbReference type="PANTHER" id="PTHR44858">
    <property type="entry name" value="TETRATRICOPEPTIDE REPEAT PROTEIN 6"/>
    <property type="match status" value="1"/>
</dbReference>
<evidence type="ECO:0000256" key="4">
    <source>
        <dbReference type="PROSITE-ProRule" id="PRU00339"/>
    </source>
</evidence>
<keyword evidence="6" id="KW-0346">Stress response</keyword>
<dbReference type="Pfam" id="PF13181">
    <property type="entry name" value="TPR_8"/>
    <property type="match status" value="1"/>
</dbReference>
<evidence type="ECO:0000313" key="6">
    <source>
        <dbReference type="EMBL" id="ADL53057.1"/>
    </source>
</evidence>
<dbReference type="Proteomes" id="UP000002730">
    <property type="component" value="Chromosome"/>
</dbReference>
<dbReference type="InterPro" id="IPR050498">
    <property type="entry name" value="Ycf3"/>
</dbReference>
<protein>
    <submittedName>
        <fullName evidence="6">Heat shock protein DnaJ domain protein</fullName>
    </submittedName>
</protein>
<evidence type="ECO:0000256" key="1">
    <source>
        <dbReference type="ARBA" id="ARBA00022705"/>
    </source>
</evidence>
<dbReference type="SUPFAM" id="SSF46565">
    <property type="entry name" value="Chaperone J-domain"/>
    <property type="match status" value="1"/>
</dbReference>
<dbReference type="SUPFAM" id="SSF81901">
    <property type="entry name" value="HCP-like"/>
    <property type="match status" value="1"/>
</dbReference>
<evidence type="ECO:0000256" key="2">
    <source>
        <dbReference type="ARBA" id="ARBA00022737"/>
    </source>
</evidence>
<feature type="repeat" description="TPR" evidence="4">
    <location>
        <begin position="508"/>
        <end position="541"/>
    </location>
</feature>
<dbReference type="STRING" id="573061.Clocel_3378"/>
<dbReference type="eggNOG" id="COG2214">
    <property type="taxonomic scope" value="Bacteria"/>
</dbReference>
<feature type="repeat" description="TPR" evidence="4">
    <location>
        <begin position="621"/>
        <end position="654"/>
    </location>
</feature>
<evidence type="ECO:0000313" key="7">
    <source>
        <dbReference type="Proteomes" id="UP000002730"/>
    </source>
</evidence>
<dbReference type="SMART" id="SM00028">
    <property type="entry name" value="TPR"/>
    <property type="match status" value="15"/>
</dbReference>
<feature type="coiled-coil region" evidence="5">
    <location>
        <begin position="566"/>
        <end position="620"/>
    </location>
</feature>
<feature type="repeat" description="TPR" evidence="4">
    <location>
        <begin position="1065"/>
        <end position="1098"/>
    </location>
</feature>
<proteinExistence type="predicted"/>
<gene>
    <name evidence="6" type="ordered locus">Clocel_3378</name>
</gene>
<keyword evidence="3 4" id="KW-0802">TPR repeat</keyword>
<sequence>MDKKKVFDTLGVDETKDTNIIKKAYRGKLVKVNPEDDPEGFKLLREAYEEAIRLSNIVEEEEISDTPISKWIQRVEDVYKKRSSRINLECWRELFDDEVCKDFDTCNEVMEALLAFLMDHYRLPGIVWRLIVDTFQLTDIKEELYEKFPVDFINYITEDSETKDWISYSEFQGADDGDIDEFIRLYSDFKTLNSENRYDDSEEVLKKLQEIDLWHPYLEVEKLRYFSIHKRFEEAKEIAKKLQGTEYEALYIRYYIAEMYLECGELENVYEECTAILEADPEYFGAKVLLADYYLEKGEYKEAKERYIDLLEIDSYSQHLREGMQKANVALIEEMKQQLEREPKNNELRVELGWCFYQNKLFNQCVELISTMEVDDEVYYDYNNLMSRVYLEQGDYDKGFPCVEKWLEAILNTEDDGTEKIARRLKRTGLAYYFMAKCHYHFAVKKEEKIEDLNKSIEYIDLAVKEEQNISNVLLYLSAKAQALLKMGDDKRCVDVCDEILRTDKGYFPAYLYRQEAYYNLNMYREVIDDYHNAIEIYPGDASPYIFAVKVYQYYDRWEDVLVVINRAKEEEVQSNKLLLLELENRRITADSNQERKEVVEELEKLYIEAQKELGDLEEIESILHEQAKCYYDMNENESALEIIEKKLELKPSYNSLMLKGDILYALKRYQTCILMYKEMLSKEPERTNLYYSMGICYTAIGQEKENEAIECYLKVVEDYPNHLYVHGELAEIYKRRHEQSYDQENYKLAVEYEKRQVEINPNCYYYTELGLIYLDAYNMEDAVKAFEKASEYNEDDAYPYNNAGYACKVLGDLDRAYEFYKLSIERVKDGEFLPHRNMAVYYRIIGQYEKAIEIYEMIAEKGDNPIWANKRILDVYKQIGDWTKALDQVEKIFELEEDWVMDFLLEGGDIFAYEGNARESYKLYKQAIKSFSKNAMPYIKMGDYMLWLERNKKKALKYYKKAYKIATKYDSEKQEDALSNILTCLKELGKEKKGVAYVDKINSLYYSKYGSIEGALSNPEYRKLRLYSIALMNYNIGEYGRTQHYINTMKNTLNCTHCTYCTCYELLELEALMLELENDYAGALEKYKKALSISPDNLHYYTKIKELSIKK</sequence>
<keyword evidence="2" id="KW-0677">Repeat</keyword>
<evidence type="ECO:0000256" key="5">
    <source>
        <dbReference type="SAM" id="Coils"/>
    </source>
</evidence>
<dbReference type="InterPro" id="IPR036869">
    <property type="entry name" value="J_dom_sf"/>
</dbReference>
<evidence type="ECO:0000256" key="3">
    <source>
        <dbReference type="ARBA" id="ARBA00022803"/>
    </source>
</evidence>
<dbReference type="OrthoDB" id="9816462at2"/>
<dbReference type="InterPro" id="IPR011990">
    <property type="entry name" value="TPR-like_helical_dom_sf"/>
</dbReference>
<dbReference type="EMBL" id="CP002160">
    <property type="protein sequence ID" value="ADL53057.1"/>
    <property type="molecule type" value="Genomic_DNA"/>
</dbReference>
<dbReference type="InterPro" id="IPR019734">
    <property type="entry name" value="TPR_rpt"/>
</dbReference>
<dbReference type="PANTHER" id="PTHR44858:SF1">
    <property type="entry name" value="UDP-N-ACETYLGLUCOSAMINE--PEPTIDE N-ACETYLGLUCOSAMINYLTRANSFERASE SPINDLY-RELATED"/>
    <property type="match status" value="1"/>
</dbReference>
<dbReference type="GO" id="GO:0006260">
    <property type="term" value="P:DNA replication"/>
    <property type="evidence" value="ECO:0007669"/>
    <property type="project" value="UniProtKB-KW"/>
</dbReference>
<dbReference type="PROSITE" id="PS50005">
    <property type="entry name" value="TPR"/>
    <property type="match status" value="4"/>
</dbReference>
<accession>D9SV83</accession>
<dbReference type="AlphaFoldDB" id="D9SV83"/>
<keyword evidence="1" id="KW-0235">DNA replication</keyword>
<reference evidence="6 7" key="1">
    <citation type="submission" date="2010-08" db="EMBL/GenBank/DDBJ databases">
        <title>Complete sequence of Clostridium cellulovorans 743B.</title>
        <authorList>
            <consortium name="US DOE Joint Genome Institute"/>
            <person name="Lucas S."/>
            <person name="Copeland A."/>
            <person name="Lapidus A."/>
            <person name="Cheng J.-F."/>
            <person name="Bruce D."/>
            <person name="Goodwin L."/>
            <person name="Pitluck S."/>
            <person name="Chertkov O."/>
            <person name="Detter J.C."/>
            <person name="Han C."/>
            <person name="Tapia R."/>
            <person name="Land M."/>
            <person name="Hauser L."/>
            <person name="Chang Y.-J."/>
            <person name="Jeffries C."/>
            <person name="Kyrpides N."/>
            <person name="Ivanova N."/>
            <person name="Mikhailova N."/>
            <person name="Hemme C.L."/>
            <person name="Woyke T."/>
        </authorList>
    </citation>
    <scope>NUCLEOTIDE SEQUENCE [LARGE SCALE GENOMIC DNA]</scope>
    <source>
        <strain evidence="7">ATCC 35296 / DSM 3052 / OCM 3 / 743B</strain>
    </source>
</reference>
<dbReference type="InterPro" id="IPR001623">
    <property type="entry name" value="DnaJ_domain"/>
</dbReference>
<organism evidence="6 7">
    <name type="scientific">Clostridium cellulovorans (strain ATCC 35296 / DSM 3052 / OCM 3 / 743B)</name>
    <dbReference type="NCBI Taxonomy" id="573061"/>
    <lineage>
        <taxon>Bacteria</taxon>
        <taxon>Bacillati</taxon>
        <taxon>Bacillota</taxon>
        <taxon>Clostridia</taxon>
        <taxon>Eubacteriales</taxon>
        <taxon>Clostridiaceae</taxon>
        <taxon>Clostridium</taxon>
    </lineage>
</organism>
<dbReference type="KEGG" id="ccb:Clocel_3378"/>
<dbReference type="eggNOG" id="COG0457">
    <property type="taxonomic scope" value="Bacteria"/>
</dbReference>
<dbReference type="HOGENOM" id="CLU_280032_0_0_9"/>
<dbReference type="CDD" id="cd06257">
    <property type="entry name" value="DnaJ"/>
    <property type="match status" value="1"/>
</dbReference>
<dbReference type="SUPFAM" id="SSF48452">
    <property type="entry name" value="TPR-like"/>
    <property type="match status" value="3"/>
</dbReference>
<dbReference type="RefSeq" id="WP_010073456.1">
    <property type="nucleotide sequence ID" value="NC_014393.1"/>
</dbReference>
<name>D9SV83_CLOC7</name>